<feature type="compositionally biased region" description="Pro residues" evidence="1">
    <location>
        <begin position="79"/>
        <end position="89"/>
    </location>
</feature>
<dbReference type="HOGENOM" id="CLU_598544_0_0_1"/>
<accession>M5FTF9</accession>
<dbReference type="AlphaFoldDB" id="M5FTF9"/>
<proteinExistence type="predicted"/>
<dbReference type="GeneID" id="63684528"/>
<evidence type="ECO:0000313" key="2">
    <source>
        <dbReference type="EMBL" id="EJT96531.1"/>
    </source>
</evidence>
<reference evidence="2 3" key="1">
    <citation type="journal article" date="2012" name="Science">
        <title>The Paleozoic origin of enzymatic lignin decomposition reconstructed from 31 fungal genomes.</title>
        <authorList>
            <person name="Floudas D."/>
            <person name="Binder M."/>
            <person name="Riley R."/>
            <person name="Barry K."/>
            <person name="Blanchette R.A."/>
            <person name="Henrissat B."/>
            <person name="Martinez A.T."/>
            <person name="Otillar R."/>
            <person name="Spatafora J.W."/>
            <person name="Yadav J.S."/>
            <person name="Aerts A."/>
            <person name="Benoit I."/>
            <person name="Boyd A."/>
            <person name="Carlson A."/>
            <person name="Copeland A."/>
            <person name="Coutinho P.M."/>
            <person name="de Vries R.P."/>
            <person name="Ferreira P."/>
            <person name="Findley K."/>
            <person name="Foster B."/>
            <person name="Gaskell J."/>
            <person name="Glotzer D."/>
            <person name="Gorecki P."/>
            <person name="Heitman J."/>
            <person name="Hesse C."/>
            <person name="Hori C."/>
            <person name="Igarashi K."/>
            <person name="Jurgens J.A."/>
            <person name="Kallen N."/>
            <person name="Kersten P."/>
            <person name="Kohler A."/>
            <person name="Kuees U."/>
            <person name="Kumar T.K.A."/>
            <person name="Kuo A."/>
            <person name="LaButti K."/>
            <person name="Larrondo L.F."/>
            <person name="Lindquist E."/>
            <person name="Ling A."/>
            <person name="Lombard V."/>
            <person name="Lucas S."/>
            <person name="Lundell T."/>
            <person name="Martin R."/>
            <person name="McLaughlin D.J."/>
            <person name="Morgenstern I."/>
            <person name="Morin E."/>
            <person name="Murat C."/>
            <person name="Nagy L.G."/>
            <person name="Nolan M."/>
            <person name="Ohm R.A."/>
            <person name="Patyshakuliyeva A."/>
            <person name="Rokas A."/>
            <person name="Ruiz-Duenas F.J."/>
            <person name="Sabat G."/>
            <person name="Salamov A."/>
            <person name="Samejima M."/>
            <person name="Schmutz J."/>
            <person name="Slot J.C."/>
            <person name="St John F."/>
            <person name="Stenlid J."/>
            <person name="Sun H."/>
            <person name="Sun S."/>
            <person name="Syed K."/>
            <person name="Tsang A."/>
            <person name="Wiebenga A."/>
            <person name="Young D."/>
            <person name="Pisabarro A."/>
            <person name="Eastwood D.C."/>
            <person name="Martin F."/>
            <person name="Cullen D."/>
            <person name="Grigoriev I.V."/>
            <person name="Hibbett D.S."/>
        </authorList>
    </citation>
    <scope>NUCLEOTIDE SEQUENCE [LARGE SCALE GENOMIC DNA]</scope>
    <source>
        <strain evidence="2 3">DJM-731 SS1</strain>
    </source>
</reference>
<dbReference type="EMBL" id="JH795887">
    <property type="protein sequence ID" value="EJT96531.1"/>
    <property type="molecule type" value="Genomic_DNA"/>
</dbReference>
<keyword evidence="3" id="KW-1185">Reference proteome</keyword>
<dbReference type="RefSeq" id="XP_040623429.1">
    <property type="nucleotide sequence ID" value="XM_040769466.1"/>
</dbReference>
<gene>
    <name evidence="2" type="ORF">DACRYDRAFT_112677</name>
</gene>
<name>M5FTF9_DACPD</name>
<evidence type="ECO:0000313" key="3">
    <source>
        <dbReference type="Proteomes" id="UP000030653"/>
    </source>
</evidence>
<organism evidence="2 3">
    <name type="scientific">Dacryopinax primogenitus (strain DJM 731)</name>
    <name type="common">Brown rot fungus</name>
    <dbReference type="NCBI Taxonomy" id="1858805"/>
    <lineage>
        <taxon>Eukaryota</taxon>
        <taxon>Fungi</taxon>
        <taxon>Dikarya</taxon>
        <taxon>Basidiomycota</taxon>
        <taxon>Agaricomycotina</taxon>
        <taxon>Dacrymycetes</taxon>
        <taxon>Dacrymycetales</taxon>
        <taxon>Dacrymycetaceae</taxon>
        <taxon>Dacryopinax</taxon>
    </lineage>
</organism>
<feature type="region of interest" description="Disordered" evidence="1">
    <location>
        <begin position="71"/>
        <end position="98"/>
    </location>
</feature>
<evidence type="ECO:0000256" key="1">
    <source>
        <dbReference type="SAM" id="MobiDB-lite"/>
    </source>
</evidence>
<dbReference type="Proteomes" id="UP000030653">
    <property type="component" value="Unassembled WGS sequence"/>
</dbReference>
<sequence length="526" mass="57709">MSSRKDKAQQFLSNMHNMLLRAQRDAEIQGSHHQDESNALTDEISCLKEDTSHYRIECNEHCSENDQLKGKLSAFNSTPHPPPPHPPLPSAACKAAPPPASHKADGLYDVLMNISPIEEAPAAIPMTSAVAKVSTVMRVPPVTKASAVALGKHPAVDKLPSVHLQKMQSLVTATSSSHISAVGKTYSAVVASSSGKSSSQKDETVYTLPPQFAPMGIAFTGSKCLPHGLPPYDKENLWEYILTPRHLGAIHEHDPPCWARCLETADTYWAVQPHYGSLFGLLWSKFNKMLGQIGTEINPHANKGAGVCCSWDGHFYIPNLCLWKFLKDHCPHNDNKLFICGDVSTFYKVCTDLFSSEDCFKDLAHAAKIPELPMPHWSTSACFQHALHIVNGQCTWDIITVTHEFAASRLQGGKLATWVSYFGHRARKVQHVGGSFCKHILDKDAAKALLAFDTQNNSLWMQVYQSAIVPPSQVDLPPLGLKPEGFLWSNECTSAIAGPLHVDIPSEKDVSLDYSSDNCDGYNKGL</sequence>
<protein>
    <submittedName>
        <fullName evidence="2">Uncharacterized protein</fullName>
    </submittedName>
</protein>